<dbReference type="AlphaFoldDB" id="A0A1S8B6R4"/>
<dbReference type="STRING" id="420778.A0A1S8B6R4"/>
<evidence type="ECO:0000313" key="1">
    <source>
        <dbReference type="EMBL" id="OMP83242.1"/>
    </source>
</evidence>
<dbReference type="OrthoDB" id="498204at2759"/>
<gene>
    <name evidence="1" type="ORF">BK809_0004623</name>
</gene>
<reference evidence="1 2" key="1">
    <citation type="submission" date="2017-01" db="EMBL/GenBank/DDBJ databases">
        <title>Draft genome sequence of Diplodia seriata F98.1, a fungal species involved in grapevine trunk diseases.</title>
        <authorList>
            <person name="Robert-Siegwald G."/>
            <person name="Vallet J."/>
            <person name="Abou-Mansour E."/>
            <person name="Xu J."/>
            <person name="Rey P."/>
            <person name="Bertsch C."/>
            <person name="Rego C."/>
            <person name="Larignon P."/>
            <person name="Fontaine F."/>
            <person name="Lebrun M.-H."/>
        </authorList>
    </citation>
    <scope>NUCLEOTIDE SEQUENCE [LARGE SCALE GENOMIC DNA]</scope>
    <source>
        <strain evidence="1 2">F98.1</strain>
    </source>
</reference>
<name>A0A1S8B6R4_9PEZI</name>
<protein>
    <submittedName>
        <fullName evidence="1">Putative oxidoreductase TDA3</fullName>
    </submittedName>
</protein>
<dbReference type="Gene3D" id="3.50.50.60">
    <property type="entry name" value="FAD/NAD(P)-binding domain"/>
    <property type="match status" value="1"/>
</dbReference>
<dbReference type="EMBL" id="MSZU01000111">
    <property type="protein sequence ID" value="OMP83242.1"/>
    <property type="molecule type" value="Genomic_DNA"/>
</dbReference>
<dbReference type="Proteomes" id="UP000190776">
    <property type="component" value="Unassembled WGS sequence"/>
</dbReference>
<proteinExistence type="predicted"/>
<accession>A0A1S8B6R4</accession>
<comment type="caution">
    <text evidence="1">The sequence shown here is derived from an EMBL/GenBank/DDBJ whole genome shotgun (WGS) entry which is preliminary data.</text>
</comment>
<sequence>MVGAVPGVRGCWLATGHDEWGVSNAAGTGLVVSEMVFEGEARSADCGALDPKYFLKEGNGM</sequence>
<dbReference type="InterPro" id="IPR036188">
    <property type="entry name" value="FAD/NAD-bd_sf"/>
</dbReference>
<evidence type="ECO:0000313" key="2">
    <source>
        <dbReference type="Proteomes" id="UP000190776"/>
    </source>
</evidence>
<organism evidence="1 2">
    <name type="scientific">Diplodia seriata</name>
    <dbReference type="NCBI Taxonomy" id="420778"/>
    <lineage>
        <taxon>Eukaryota</taxon>
        <taxon>Fungi</taxon>
        <taxon>Dikarya</taxon>
        <taxon>Ascomycota</taxon>
        <taxon>Pezizomycotina</taxon>
        <taxon>Dothideomycetes</taxon>
        <taxon>Dothideomycetes incertae sedis</taxon>
        <taxon>Botryosphaeriales</taxon>
        <taxon>Botryosphaeriaceae</taxon>
        <taxon>Diplodia</taxon>
    </lineage>
</organism>